<protein>
    <recommendedName>
        <fullName evidence="6">Aminotransferase class I/classII large domain-containing protein</fullName>
    </recommendedName>
</protein>
<comment type="caution">
    <text evidence="7">The sequence shown here is derived from an EMBL/GenBank/DDBJ whole genome shotgun (WGS) entry which is preliminary data.</text>
</comment>
<dbReference type="PANTHER" id="PTHR46383">
    <property type="entry name" value="ASPARTATE AMINOTRANSFERASE"/>
    <property type="match status" value="1"/>
</dbReference>
<evidence type="ECO:0000256" key="3">
    <source>
        <dbReference type="ARBA" id="ARBA00022576"/>
    </source>
</evidence>
<dbReference type="AlphaFoldDB" id="A0A2H9T1B1"/>
<sequence>MGKSRLPTGGTNLFQMIKAKSAEAEAKGIKLLKLSIGQPSGPALLSARRAAAVAIMNEKESMHEYQDNGSPGVPDFAKRFIQFHLPSLDHVAVDYLPIPGIKPILGLVPLACGCRQQAVKVATTTNPGYPTPRDWCGYLGVKIQELPLTVENAFRFSLDDIEGDVAVIMMNYPHNPSGQVATREWLEELCDLCVAKGIRIFNDAAYIALSHTEESVTLARVADKFPGLSWAEAYSASKLIGNGTGWRIGAIVGSPDFVADLKTVKGNTDSGFVAPMAAGVLAAIIEDKEGISRCREIYGHRMKILINLLSVQGMQLAVQPGAGFFTLWKTPKTAFGETVQDAQHFNFTMIERVGVVGVHFHPYIRYAVCSDIEAMLHDLNAAFQKAKVSY</sequence>
<reference evidence="8" key="1">
    <citation type="submission" date="2017-09" db="EMBL/GenBank/DDBJ databases">
        <title>Depth-based differentiation of microbial function through sediment-hosted aquifers and enrichment of novel symbionts in the deep terrestrial subsurface.</title>
        <authorList>
            <person name="Probst A.J."/>
            <person name="Ladd B."/>
            <person name="Jarett J.K."/>
            <person name="Geller-Mcgrath D.E."/>
            <person name="Sieber C.M.K."/>
            <person name="Emerson J.B."/>
            <person name="Anantharaman K."/>
            <person name="Thomas B.C."/>
            <person name="Malmstrom R."/>
            <person name="Stieglmeier M."/>
            <person name="Klingl A."/>
            <person name="Woyke T."/>
            <person name="Ryan C.M."/>
            <person name="Banfield J.F."/>
        </authorList>
    </citation>
    <scope>NUCLEOTIDE SEQUENCE [LARGE SCALE GENOMIC DNA]</scope>
</reference>
<dbReference type="PANTHER" id="PTHR46383:SF1">
    <property type="entry name" value="ASPARTATE AMINOTRANSFERASE"/>
    <property type="match status" value="1"/>
</dbReference>
<dbReference type="GO" id="GO:0006520">
    <property type="term" value="P:amino acid metabolic process"/>
    <property type="evidence" value="ECO:0007669"/>
    <property type="project" value="InterPro"/>
</dbReference>
<evidence type="ECO:0000256" key="4">
    <source>
        <dbReference type="ARBA" id="ARBA00022679"/>
    </source>
</evidence>
<evidence type="ECO:0000256" key="2">
    <source>
        <dbReference type="ARBA" id="ARBA00007441"/>
    </source>
</evidence>
<evidence type="ECO:0000256" key="5">
    <source>
        <dbReference type="ARBA" id="ARBA00022898"/>
    </source>
</evidence>
<dbReference type="InterPro" id="IPR004839">
    <property type="entry name" value="Aminotransferase_I/II_large"/>
</dbReference>
<evidence type="ECO:0000313" key="7">
    <source>
        <dbReference type="EMBL" id="PJE69536.1"/>
    </source>
</evidence>
<dbReference type="InterPro" id="IPR015421">
    <property type="entry name" value="PyrdxlP-dep_Trfase_major"/>
</dbReference>
<keyword evidence="4" id="KW-0808">Transferase</keyword>
<dbReference type="EMBL" id="PFEN01000027">
    <property type="protein sequence ID" value="PJE69536.1"/>
    <property type="molecule type" value="Genomic_DNA"/>
</dbReference>
<proteinExistence type="inferred from homology"/>
<dbReference type="Pfam" id="PF00155">
    <property type="entry name" value="Aminotran_1_2"/>
    <property type="match status" value="1"/>
</dbReference>
<accession>A0A2H9T1B1</accession>
<organism evidence="7 8">
    <name type="scientific">Candidatus Staskawiczbacteria bacterium CG10_big_fil_rev_8_21_14_0_10_38_10</name>
    <dbReference type="NCBI Taxonomy" id="1974891"/>
    <lineage>
        <taxon>Bacteria</taxon>
        <taxon>Candidatus Staskawicziibacteriota</taxon>
    </lineage>
</organism>
<gene>
    <name evidence="7" type="ORF">COU98_01520</name>
</gene>
<dbReference type="Gene3D" id="3.40.640.10">
    <property type="entry name" value="Type I PLP-dependent aspartate aminotransferase-like (Major domain)"/>
    <property type="match status" value="1"/>
</dbReference>
<comment type="cofactor">
    <cofactor evidence="1">
        <name>pyridoxal 5'-phosphate</name>
        <dbReference type="ChEBI" id="CHEBI:597326"/>
    </cofactor>
</comment>
<evidence type="ECO:0000256" key="1">
    <source>
        <dbReference type="ARBA" id="ARBA00001933"/>
    </source>
</evidence>
<name>A0A2H9T1B1_9BACT</name>
<dbReference type="GO" id="GO:0008483">
    <property type="term" value="F:transaminase activity"/>
    <property type="evidence" value="ECO:0007669"/>
    <property type="project" value="UniProtKB-KW"/>
</dbReference>
<evidence type="ECO:0000259" key="6">
    <source>
        <dbReference type="Pfam" id="PF00155"/>
    </source>
</evidence>
<keyword evidence="5" id="KW-0663">Pyridoxal phosphate</keyword>
<dbReference type="InterPro" id="IPR050596">
    <property type="entry name" value="AspAT/PAT-like"/>
</dbReference>
<feature type="domain" description="Aminotransferase class I/classII large" evidence="6">
    <location>
        <begin position="30"/>
        <end position="359"/>
    </location>
</feature>
<evidence type="ECO:0000313" key="8">
    <source>
        <dbReference type="Proteomes" id="UP000236946"/>
    </source>
</evidence>
<dbReference type="SUPFAM" id="SSF53383">
    <property type="entry name" value="PLP-dependent transferases"/>
    <property type="match status" value="1"/>
</dbReference>
<dbReference type="Proteomes" id="UP000236946">
    <property type="component" value="Unassembled WGS sequence"/>
</dbReference>
<comment type="similarity">
    <text evidence="2">Belongs to the class-I pyridoxal-phosphate-dependent aminotransferase family.</text>
</comment>
<dbReference type="GO" id="GO:0030170">
    <property type="term" value="F:pyridoxal phosphate binding"/>
    <property type="evidence" value="ECO:0007669"/>
    <property type="project" value="InterPro"/>
</dbReference>
<dbReference type="CDD" id="cd00609">
    <property type="entry name" value="AAT_like"/>
    <property type="match status" value="1"/>
</dbReference>
<dbReference type="InterPro" id="IPR015424">
    <property type="entry name" value="PyrdxlP-dep_Trfase"/>
</dbReference>
<keyword evidence="3" id="KW-0032">Aminotransferase</keyword>